<dbReference type="AlphaFoldDB" id="A0A1H3WPB1"/>
<dbReference type="OrthoDB" id="9795068at2"/>
<evidence type="ECO:0000313" key="1">
    <source>
        <dbReference type="EMBL" id="SDZ88985.1"/>
    </source>
</evidence>
<evidence type="ECO:0000313" key="2">
    <source>
        <dbReference type="Proteomes" id="UP000183469"/>
    </source>
</evidence>
<dbReference type="Proteomes" id="UP000183469">
    <property type="component" value="Unassembled WGS sequence"/>
</dbReference>
<dbReference type="EMBL" id="FNQG01000004">
    <property type="protein sequence ID" value="SDZ88985.1"/>
    <property type="molecule type" value="Genomic_DNA"/>
</dbReference>
<accession>A0A1H3WPB1</accession>
<organism evidence="1 2">
    <name type="scientific">Selenomonas ruminantium</name>
    <dbReference type="NCBI Taxonomy" id="971"/>
    <lineage>
        <taxon>Bacteria</taxon>
        <taxon>Bacillati</taxon>
        <taxon>Bacillota</taxon>
        <taxon>Negativicutes</taxon>
        <taxon>Selenomonadales</taxon>
        <taxon>Selenomonadaceae</taxon>
        <taxon>Selenomonas</taxon>
    </lineage>
</organism>
<dbReference type="RefSeq" id="WP_074671452.1">
    <property type="nucleotide sequence ID" value="NZ_FNQG01000004.1"/>
</dbReference>
<dbReference type="SUPFAM" id="SSF53756">
    <property type="entry name" value="UDP-Glycosyltransferase/glycogen phosphorylase"/>
    <property type="match status" value="1"/>
</dbReference>
<dbReference type="Pfam" id="PF13692">
    <property type="entry name" value="Glyco_trans_1_4"/>
    <property type="match status" value="1"/>
</dbReference>
<dbReference type="GO" id="GO:0016740">
    <property type="term" value="F:transferase activity"/>
    <property type="evidence" value="ECO:0007669"/>
    <property type="project" value="UniProtKB-KW"/>
</dbReference>
<gene>
    <name evidence="1" type="ORF">SAMN05660648_01080</name>
</gene>
<reference evidence="1 2" key="1">
    <citation type="submission" date="2016-10" db="EMBL/GenBank/DDBJ databases">
        <authorList>
            <person name="de Groot N.N."/>
        </authorList>
    </citation>
    <scope>NUCLEOTIDE SEQUENCE [LARGE SCALE GENOMIC DNA]</scope>
    <source>
        <strain evidence="1 2">DSM 2872</strain>
    </source>
</reference>
<sequence>MSKVLIIQNTISHYRVPIYNLIAEKHDVEVMYSYGTAPVGCNFRTTKVETITLWKFILHRAVLLNYAKQFDVVIAMLSPTWISFLLLGGNPFRTYRFITWGIGVPASYSVHYDDLSKSILGLKFLINLSDAVIFYSDYPKRKYDLMGIKKEKMFVAHNTVQVGDVSDVEKDIILFVGTLYAAKGVEILLRAYQKARDFSCLIPKLIIIGGGDDYAKIETWVRDNSLESDIRLMGPIYEERELARYFERAIICVSPNQAGLSVQKSMGYGVPFVTNVNSFTGGEIFDIKSGVTGITYSTDEELIEILVDVANNKGKYIDMGKHAKKFYDSNRTPLMMASEVLKAIEYVLDKQ</sequence>
<name>A0A1H3WPB1_SELRU</name>
<dbReference type="Gene3D" id="3.40.50.2000">
    <property type="entry name" value="Glycogen Phosphorylase B"/>
    <property type="match status" value="2"/>
</dbReference>
<protein>
    <submittedName>
        <fullName evidence="1">Glycosyltransferase involved in cell wall bisynthesis</fullName>
    </submittedName>
</protein>
<proteinExistence type="predicted"/>
<keyword evidence="1" id="KW-0808">Transferase</keyword>
<dbReference type="PANTHER" id="PTHR12526">
    <property type="entry name" value="GLYCOSYLTRANSFERASE"/>
    <property type="match status" value="1"/>
</dbReference>
<dbReference type="CDD" id="cd03801">
    <property type="entry name" value="GT4_PimA-like"/>
    <property type="match status" value="1"/>
</dbReference>